<proteinExistence type="predicted"/>
<dbReference type="InterPro" id="IPR016905">
    <property type="entry name" value="Glycyl_radical_YjjI-like"/>
</dbReference>
<dbReference type="HOGENOM" id="CLU_046504_1_0_9"/>
<sequence>MKAKQSEILETIKSKNLNYQQKHHILANIAERIVDPMEVLHYTTEEMQTIENSMICDLNEGYGVYRPRYIVPDYAVFSEKGCKYLELEPPTDIDELLDGLLILYSHVPSITSFPVFVGQLDQLIEPFITNEDEDYIKIKRFLNHIDKTVPDSFCHGNIGPKATRAGALILKAVMALKNPTPNLTIKYNQDITEREFARLAVKAALLAAKPSFSNDLGYIKDVGEHGIVSCYNALPIGGGAYTLLRLRLGTIAKSCDSREGLIKEALPYLSKTMFSMMDKRIQFIVEESNFFESSFLEKEGFINSENFTAMFAIVGLAEAVNHILEIENKDEKFGQSDDGDKIAHEILSTLEQAVNNHKAPYCERTNNHYLLHAQVGASLSQADKENTPAHRIPVGDEPILPLHLTQSAQFHQYFPSGVGDLFAFDQTYLNNLDAVVDIIEGAFNQGYRYITTYLQDSDLIRVTGYLVKRSEVEKARANEVVLRNTAMLGMGTDDNANVFNRRTRT</sequence>
<reference evidence="2" key="1">
    <citation type="journal article" date="2016" name="Genome Announc.">
        <title>Complete genome sequence of Alkaliphilus metalliredigens strain QYMF, an alkaliphilic and metal-reducing bacterium isolated from borax-contaminated leachate ponds.</title>
        <authorList>
            <person name="Hwang C."/>
            <person name="Copeland A."/>
            <person name="Lucas S."/>
            <person name="Lapidus A."/>
            <person name="Barry K."/>
            <person name="Detter J.C."/>
            <person name="Glavina Del Rio T."/>
            <person name="Hammon N."/>
            <person name="Israni S."/>
            <person name="Dalin E."/>
            <person name="Tice H."/>
            <person name="Pitluck S."/>
            <person name="Chertkov O."/>
            <person name="Brettin T."/>
            <person name="Bruce D."/>
            <person name="Han C."/>
            <person name="Schmutz J."/>
            <person name="Larimer F."/>
            <person name="Land M.L."/>
            <person name="Hauser L."/>
            <person name="Kyrpides N."/>
            <person name="Mikhailova N."/>
            <person name="Ye Q."/>
            <person name="Zhou J."/>
            <person name="Richardson P."/>
            <person name="Fields M.W."/>
        </authorList>
    </citation>
    <scope>NUCLEOTIDE SEQUENCE [LARGE SCALE GENOMIC DNA]</scope>
    <source>
        <strain evidence="2">QYMF</strain>
    </source>
</reference>
<dbReference type="OrthoDB" id="6189458at2"/>
<accession>A6TU41</accession>
<dbReference type="SUPFAM" id="SSF51998">
    <property type="entry name" value="PFL-like glycyl radical enzymes"/>
    <property type="match status" value="1"/>
</dbReference>
<evidence type="ECO:0008006" key="3">
    <source>
        <dbReference type="Google" id="ProtNLM"/>
    </source>
</evidence>
<dbReference type="NCBIfam" id="TIGR04040">
    <property type="entry name" value="glycyl_YjjI"/>
    <property type="match status" value="1"/>
</dbReference>
<dbReference type="Proteomes" id="UP000001572">
    <property type="component" value="Chromosome"/>
</dbReference>
<evidence type="ECO:0000313" key="2">
    <source>
        <dbReference type="Proteomes" id="UP000001572"/>
    </source>
</evidence>
<dbReference type="KEGG" id="amt:Amet_3587"/>
<dbReference type="PIRSF" id="PIRSF028991">
    <property type="entry name" value="Glycl_rad_HI0521_prd"/>
    <property type="match status" value="1"/>
</dbReference>
<dbReference type="EMBL" id="CP000724">
    <property type="protein sequence ID" value="ABR49709.1"/>
    <property type="molecule type" value="Genomic_DNA"/>
</dbReference>
<evidence type="ECO:0000313" key="1">
    <source>
        <dbReference type="EMBL" id="ABR49709.1"/>
    </source>
</evidence>
<name>A6TU41_ALKMQ</name>
<keyword evidence="2" id="KW-1185">Reference proteome</keyword>
<dbReference type="Pfam" id="PF11230">
    <property type="entry name" value="YjjI-like"/>
    <property type="match status" value="1"/>
</dbReference>
<dbReference type="AlphaFoldDB" id="A6TU41"/>
<dbReference type="RefSeq" id="WP_012064669.1">
    <property type="nucleotide sequence ID" value="NC_009633.1"/>
</dbReference>
<protein>
    <recommendedName>
        <fullName evidence="3">Glycine radical enzyme, YjjI family</fullName>
    </recommendedName>
</protein>
<gene>
    <name evidence="1" type="ordered locus">Amet_3587</name>
</gene>
<organism evidence="1 2">
    <name type="scientific">Alkaliphilus metalliredigens (strain QYMF)</name>
    <dbReference type="NCBI Taxonomy" id="293826"/>
    <lineage>
        <taxon>Bacteria</taxon>
        <taxon>Bacillati</taxon>
        <taxon>Bacillota</taxon>
        <taxon>Clostridia</taxon>
        <taxon>Peptostreptococcales</taxon>
        <taxon>Natronincolaceae</taxon>
        <taxon>Alkaliphilus</taxon>
    </lineage>
</organism>
<dbReference type="STRING" id="293826.Amet_3587"/>
<dbReference type="eggNOG" id="COG1328">
    <property type="taxonomic scope" value="Bacteria"/>
</dbReference>